<dbReference type="Pfam" id="PF13424">
    <property type="entry name" value="TPR_12"/>
    <property type="match status" value="2"/>
</dbReference>
<keyword evidence="6" id="KW-0802">TPR repeat</keyword>
<dbReference type="Pfam" id="PF00486">
    <property type="entry name" value="Trans_reg_C"/>
    <property type="match status" value="1"/>
</dbReference>
<feature type="repeat" description="TPR" evidence="6">
    <location>
        <begin position="889"/>
        <end position="922"/>
    </location>
</feature>
<evidence type="ECO:0000256" key="2">
    <source>
        <dbReference type="ARBA" id="ARBA00022737"/>
    </source>
</evidence>
<dbReference type="Gene3D" id="3.40.50.300">
    <property type="entry name" value="P-loop containing nucleotide triphosphate hydrolases"/>
    <property type="match status" value="1"/>
</dbReference>
<dbReference type="CDD" id="cd15831">
    <property type="entry name" value="BTAD"/>
    <property type="match status" value="1"/>
</dbReference>
<reference evidence="10 11" key="1">
    <citation type="submission" date="2023-07" db="EMBL/GenBank/DDBJ databases">
        <title>Sequencing the genomes of 1000 actinobacteria strains.</title>
        <authorList>
            <person name="Klenk H.-P."/>
        </authorList>
    </citation>
    <scope>NUCLEOTIDE SEQUENCE [LARGE SCALE GENOMIC DNA]</scope>
    <source>
        <strain evidence="10 11">DSM 46740</strain>
    </source>
</reference>
<dbReference type="Gene3D" id="1.10.10.10">
    <property type="entry name" value="Winged helix-like DNA-binding domain superfamily/Winged helix DNA-binding domain"/>
    <property type="match status" value="1"/>
</dbReference>
<sequence length="991" mass="108317">MEFFVLGPLTAGVGDERLDLGSARQRIVLAALLLDANRTVTVSRLMEAIYGHDPPVTSRSQVQNCVSALRRLFDSHGHPDLIVTTSQGYALQIPGARIDAQRFRATLVQARQARDGGRQAEAIDLYRAALSLWRGPVLDGVESRLVQSAAGRLTEQRITTVEECVQLELERGGHHELVDELARFVKEYPLREKLRGLLMTALYRSDQRAEALEVYRQTRQTWAEELGIEPNEHLQRLQRAILARDESLNPPDRHTPGAVERVRGRKGAPGMLPPSVADFTGRTEQLAEIRAHLTGEGARERSRLAVPVVVIVGKAGIGKTSIALHIAHAIAGHSPDGQLFATFQGGSTRPVGPLQVLERFLRALGVSGSAMPEGLEERAETYRDLLAARRTLVVLDDVVSESQVLPLLPGNPESAVIVTSRRRLPGLAGAAHVDVAVFEAEQSLELLSRIAGAERTRAEPEAADALAELCGHLPLALRIVGTRLAARPRWSLGRLVELLQDETHRLDELRYGDMGIRAGISLTYDGLGEEARRLFRRLAIMEAPVFSAWAGAALLDRSPAETDDLLDDLADAQLIEIVGAGRGLETQYRFHDLIRVFARERLAAEESFAERNDALARMLGGLLFIADAVRDRYYGRDVVIGSDAVRWALPAPLVAQFAAAPLAWLERERPFVLSAVRQAAHAGFAGLCWDLAMSIVPLFESKVYLDDWRESHEIALAAARRSGDRRGQGAILTSLSTLCHLDQRPAEAFRLAQAAVTAFEEAGEVRGAALATRHIGMLDWTAGRAREASSRYERALETFRATGDRVAVAYVLNQLAQMGLERGDTEGAERQLREALRLSREGDGRRVEAQVLYRMGHARLNSGGFHGAGESFERALAVVRDLSDPIGEVHALHGLGLVRLRQGEFDEAATALRRALTLARATNQRLIEARVLLGLGESSLRAGQAGQAVDLLKRALALFGRYDNVTAHEARALSLLGDARRALGETVPPGS</sequence>
<keyword evidence="11" id="KW-1185">Reference proteome</keyword>
<evidence type="ECO:0000256" key="3">
    <source>
        <dbReference type="ARBA" id="ARBA00023015"/>
    </source>
</evidence>
<dbReference type="InterPro" id="IPR016032">
    <property type="entry name" value="Sig_transdc_resp-reg_C-effctor"/>
</dbReference>
<dbReference type="PROSITE" id="PS51755">
    <property type="entry name" value="OMPR_PHOB"/>
    <property type="match status" value="1"/>
</dbReference>
<accession>A0ABT9Q4Q1</accession>
<evidence type="ECO:0000313" key="10">
    <source>
        <dbReference type="EMBL" id="MDP9841711.1"/>
    </source>
</evidence>
<dbReference type="InterPro" id="IPR027417">
    <property type="entry name" value="P-loop_NTPase"/>
</dbReference>
<dbReference type="InterPro" id="IPR042197">
    <property type="entry name" value="Apaf_helical"/>
</dbReference>
<gene>
    <name evidence="10" type="ORF">J2853_000922</name>
</gene>
<comment type="similarity">
    <text evidence="1">Belongs to the AfsR/DnrI/RedD regulatory family.</text>
</comment>
<dbReference type="PANTHER" id="PTHR35807">
    <property type="entry name" value="TRANSCRIPTIONAL REGULATOR REDD-RELATED"/>
    <property type="match status" value="1"/>
</dbReference>
<dbReference type="Pfam" id="PF03704">
    <property type="entry name" value="BTAD"/>
    <property type="match status" value="1"/>
</dbReference>
<dbReference type="GO" id="GO:0003677">
    <property type="term" value="F:DNA binding"/>
    <property type="evidence" value="ECO:0007669"/>
    <property type="project" value="UniProtKB-KW"/>
</dbReference>
<organism evidence="10 11">
    <name type="scientific">Streptosporangium lutulentum</name>
    <dbReference type="NCBI Taxonomy" id="1461250"/>
    <lineage>
        <taxon>Bacteria</taxon>
        <taxon>Bacillati</taxon>
        <taxon>Actinomycetota</taxon>
        <taxon>Actinomycetes</taxon>
        <taxon>Streptosporangiales</taxon>
        <taxon>Streptosporangiaceae</taxon>
        <taxon>Streptosporangium</taxon>
    </lineage>
</organism>
<keyword evidence="3" id="KW-0805">Transcription regulation</keyword>
<dbReference type="SUPFAM" id="SSF46894">
    <property type="entry name" value="C-terminal effector domain of the bipartite response regulators"/>
    <property type="match status" value="1"/>
</dbReference>
<dbReference type="PANTHER" id="PTHR35807:SF1">
    <property type="entry name" value="TRANSCRIPTIONAL REGULATOR REDD"/>
    <property type="match status" value="1"/>
</dbReference>
<dbReference type="SUPFAM" id="SSF52540">
    <property type="entry name" value="P-loop containing nucleoside triphosphate hydrolases"/>
    <property type="match status" value="1"/>
</dbReference>
<dbReference type="InterPro" id="IPR011990">
    <property type="entry name" value="TPR-like_helical_dom_sf"/>
</dbReference>
<dbReference type="Proteomes" id="UP001225356">
    <property type="component" value="Unassembled WGS sequence"/>
</dbReference>
<dbReference type="InterPro" id="IPR019734">
    <property type="entry name" value="TPR_rpt"/>
</dbReference>
<evidence type="ECO:0000256" key="6">
    <source>
        <dbReference type="PROSITE-ProRule" id="PRU00339"/>
    </source>
</evidence>
<proteinExistence type="inferred from homology"/>
<dbReference type="CDD" id="cd00383">
    <property type="entry name" value="trans_reg_C"/>
    <property type="match status" value="1"/>
</dbReference>
<dbReference type="SUPFAM" id="SSF48452">
    <property type="entry name" value="TPR-like"/>
    <property type="match status" value="3"/>
</dbReference>
<dbReference type="PROSITE" id="PS50005">
    <property type="entry name" value="TPR"/>
    <property type="match status" value="1"/>
</dbReference>
<comment type="caution">
    <text evidence="10">The sequence shown here is derived from an EMBL/GenBank/DDBJ whole genome shotgun (WGS) entry which is preliminary data.</text>
</comment>
<feature type="region of interest" description="Disordered" evidence="8">
    <location>
        <begin position="247"/>
        <end position="274"/>
    </location>
</feature>
<dbReference type="PRINTS" id="PR00364">
    <property type="entry name" value="DISEASERSIST"/>
</dbReference>
<dbReference type="Gene3D" id="1.25.40.10">
    <property type="entry name" value="Tetratricopeptide repeat domain"/>
    <property type="match status" value="3"/>
</dbReference>
<dbReference type="EMBL" id="JAUSQU010000001">
    <property type="protein sequence ID" value="MDP9841711.1"/>
    <property type="molecule type" value="Genomic_DNA"/>
</dbReference>
<protein>
    <submittedName>
        <fullName evidence="10">DNA-binding SARP family transcriptional activator/Tfp pilus assembly protein PilF</fullName>
    </submittedName>
</protein>
<evidence type="ECO:0000256" key="7">
    <source>
        <dbReference type="PROSITE-ProRule" id="PRU01091"/>
    </source>
</evidence>
<dbReference type="InterPro" id="IPR001867">
    <property type="entry name" value="OmpR/PhoB-type_DNA-bd"/>
</dbReference>
<evidence type="ECO:0000259" key="9">
    <source>
        <dbReference type="PROSITE" id="PS51755"/>
    </source>
</evidence>
<keyword evidence="5" id="KW-0804">Transcription</keyword>
<feature type="DNA-binding region" description="OmpR/PhoB-type" evidence="7">
    <location>
        <begin position="1"/>
        <end position="93"/>
    </location>
</feature>
<evidence type="ECO:0000313" key="11">
    <source>
        <dbReference type="Proteomes" id="UP001225356"/>
    </source>
</evidence>
<keyword evidence="2" id="KW-0677">Repeat</keyword>
<dbReference type="SMART" id="SM00028">
    <property type="entry name" value="TPR"/>
    <property type="match status" value="5"/>
</dbReference>
<dbReference type="RefSeq" id="WP_307555267.1">
    <property type="nucleotide sequence ID" value="NZ_JAUSQU010000001.1"/>
</dbReference>
<dbReference type="SMART" id="SM01043">
    <property type="entry name" value="BTAD"/>
    <property type="match status" value="1"/>
</dbReference>
<dbReference type="SMART" id="SM00862">
    <property type="entry name" value="Trans_reg_C"/>
    <property type="match status" value="1"/>
</dbReference>
<dbReference type="Pfam" id="PF00931">
    <property type="entry name" value="NB-ARC"/>
    <property type="match status" value="1"/>
</dbReference>
<dbReference type="InterPro" id="IPR036388">
    <property type="entry name" value="WH-like_DNA-bd_sf"/>
</dbReference>
<name>A0ABT9Q4Q1_9ACTN</name>
<dbReference type="InterPro" id="IPR051677">
    <property type="entry name" value="AfsR-DnrI-RedD_regulator"/>
</dbReference>
<evidence type="ECO:0000256" key="4">
    <source>
        <dbReference type="ARBA" id="ARBA00023125"/>
    </source>
</evidence>
<keyword evidence="4 7" id="KW-0238">DNA-binding</keyword>
<feature type="domain" description="OmpR/PhoB-type" evidence="9">
    <location>
        <begin position="1"/>
        <end position="93"/>
    </location>
</feature>
<evidence type="ECO:0000256" key="8">
    <source>
        <dbReference type="SAM" id="MobiDB-lite"/>
    </source>
</evidence>
<dbReference type="InterPro" id="IPR002182">
    <property type="entry name" value="NB-ARC"/>
</dbReference>
<evidence type="ECO:0000256" key="1">
    <source>
        <dbReference type="ARBA" id="ARBA00005820"/>
    </source>
</evidence>
<dbReference type="Gene3D" id="1.10.8.430">
    <property type="entry name" value="Helical domain of apoptotic protease-activating factors"/>
    <property type="match status" value="1"/>
</dbReference>
<evidence type="ECO:0000256" key="5">
    <source>
        <dbReference type="ARBA" id="ARBA00023163"/>
    </source>
</evidence>
<dbReference type="InterPro" id="IPR005158">
    <property type="entry name" value="BTAD"/>
</dbReference>